<evidence type="ECO:0000256" key="1">
    <source>
        <dbReference type="ARBA" id="ARBA00012513"/>
    </source>
</evidence>
<evidence type="ECO:0000313" key="8">
    <source>
        <dbReference type="EMBL" id="RRO14704.1"/>
    </source>
</evidence>
<dbReference type="Proteomes" id="UP000274515">
    <property type="component" value="Unassembled WGS sequence"/>
</dbReference>
<evidence type="ECO:0000256" key="2">
    <source>
        <dbReference type="ARBA" id="ARBA00022679"/>
    </source>
</evidence>
<dbReference type="InterPro" id="IPR000719">
    <property type="entry name" value="Prot_kinase_dom"/>
</dbReference>
<feature type="compositionally biased region" description="Low complexity" evidence="6">
    <location>
        <begin position="326"/>
        <end position="336"/>
    </location>
</feature>
<feature type="region of interest" description="Disordered" evidence="6">
    <location>
        <begin position="160"/>
        <end position="181"/>
    </location>
</feature>
<evidence type="ECO:0000256" key="6">
    <source>
        <dbReference type="SAM" id="MobiDB-lite"/>
    </source>
</evidence>
<reference evidence="8 9" key="1">
    <citation type="submission" date="2018-11" db="EMBL/GenBank/DDBJ databases">
        <title>Saccharopolyspora rhizosphaerae sp. nov., an actinomycete isolated from rhizosphere soil in Thailand.</title>
        <authorList>
            <person name="Intra B."/>
            <person name="Euanorasetr J."/>
            <person name="Take A."/>
            <person name="Inahashi Y."/>
            <person name="Mori M."/>
            <person name="Panbangred W."/>
            <person name="Matsumoto A."/>
        </authorList>
    </citation>
    <scope>NUCLEOTIDE SEQUENCE [LARGE SCALE GENOMIC DNA]</scope>
    <source>
        <strain evidence="8 9">H219</strain>
    </source>
</reference>
<dbReference type="SUPFAM" id="SSF56112">
    <property type="entry name" value="Protein kinase-like (PK-like)"/>
    <property type="match status" value="1"/>
</dbReference>
<dbReference type="PROSITE" id="PS50011">
    <property type="entry name" value="PROTEIN_KINASE_DOM"/>
    <property type="match status" value="1"/>
</dbReference>
<evidence type="ECO:0000313" key="9">
    <source>
        <dbReference type="Proteomes" id="UP000274515"/>
    </source>
</evidence>
<feature type="region of interest" description="Disordered" evidence="6">
    <location>
        <begin position="285"/>
        <end position="343"/>
    </location>
</feature>
<evidence type="ECO:0000256" key="3">
    <source>
        <dbReference type="ARBA" id="ARBA00022741"/>
    </source>
</evidence>
<dbReference type="GO" id="GO:0004674">
    <property type="term" value="F:protein serine/threonine kinase activity"/>
    <property type="evidence" value="ECO:0007669"/>
    <property type="project" value="UniProtKB-EC"/>
</dbReference>
<dbReference type="EMBL" id="RSAA01000017">
    <property type="protein sequence ID" value="RRO14704.1"/>
    <property type="molecule type" value="Genomic_DNA"/>
</dbReference>
<feature type="compositionally biased region" description="Acidic residues" evidence="6">
    <location>
        <begin position="305"/>
        <end position="325"/>
    </location>
</feature>
<dbReference type="EC" id="2.7.11.1" evidence="1"/>
<keyword evidence="3" id="KW-0547">Nucleotide-binding</keyword>
<sequence>MARAEEGELVGGRYRLLRGAGQRWRARDEINGEQVSLERVRVRSAQDASDRVARFEQDRGEHAQHRTVALRKAPNLVFADHLLADEDVVWSVSRLVEGRTLAEDIATYGPAAATTVEPIARDLLRALSAAHSEGITHGSLSPAAVRLTGTGEALLTGFDVPVDDSSYHPPEGRDPSPAGDVHALGSTLLHALEGRSPGHSGTPAHGGELGQLIARMRAADPAQRPSADEAWGLVEAPADRVVAPRPESEVPADQAPYRLFPVVGVVVAIGLLLLVTVGLIQLEDSGTSSYDSDGVSTSDSTSSDESSEDGDESYYWDSDESDYWDESGTTTTTTSDSTEEAFDDVQEGSCLPIYQSGDGEWNTSVPPDPVPCDHDTAGVFLVISTTLDSTDCRSESEDHVPWSYTGDSGDTTTLCLDRVWVPRYCVLAELTGDDGVRIGTSTAVDCDETELPSDYNTVLVVDSVKTDPTAPCARSSSDTARYYSLTADEGSSLVCFTFPS</sequence>
<dbReference type="GO" id="GO:0005524">
    <property type="term" value="F:ATP binding"/>
    <property type="evidence" value="ECO:0007669"/>
    <property type="project" value="UniProtKB-KW"/>
</dbReference>
<dbReference type="OrthoDB" id="4334759at2"/>
<evidence type="ECO:0000256" key="4">
    <source>
        <dbReference type="ARBA" id="ARBA00022777"/>
    </source>
</evidence>
<accession>A0A3R8VCF8</accession>
<protein>
    <recommendedName>
        <fullName evidence="1">non-specific serine/threonine protein kinase</fullName>
        <ecNumber evidence="1">2.7.11.1</ecNumber>
    </recommendedName>
</protein>
<keyword evidence="4" id="KW-0418">Kinase</keyword>
<keyword evidence="9" id="KW-1185">Reference proteome</keyword>
<dbReference type="PANTHER" id="PTHR43671">
    <property type="entry name" value="SERINE/THREONINE-PROTEIN KINASE NEK"/>
    <property type="match status" value="1"/>
</dbReference>
<keyword evidence="5" id="KW-0067">ATP-binding</keyword>
<proteinExistence type="predicted"/>
<gene>
    <name evidence="8" type="ORF">EIL87_18325</name>
</gene>
<organism evidence="8 9">
    <name type="scientific">Saccharopolyspora rhizosphaerae</name>
    <dbReference type="NCBI Taxonomy" id="2492662"/>
    <lineage>
        <taxon>Bacteria</taxon>
        <taxon>Bacillati</taxon>
        <taxon>Actinomycetota</taxon>
        <taxon>Actinomycetes</taxon>
        <taxon>Pseudonocardiales</taxon>
        <taxon>Pseudonocardiaceae</taxon>
        <taxon>Saccharopolyspora</taxon>
    </lineage>
</organism>
<evidence type="ECO:0000259" key="7">
    <source>
        <dbReference type="PROSITE" id="PS50011"/>
    </source>
</evidence>
<dbReference type="InterPro" id="IPR011009">
    <property type="entry name" value="Kinase-like_dom_sf"/>
</dbReference>
<comment type="caution">
    <text evidence="8">The sequence shown here is derived from an EMBL/GenBank/DDBJ whole genome shotgun (WGS) entry which is preliminary data.</text>
</comment>
<dbReference type="PANTHER" id="PTHR43671:SF13">
    <property type="entry name" value="SERINE_THREONINE-PROTEIN KINASE NEK2"/>
    <property type="match status" value="1"/>
</dbReference>
<dbReference type="Gene3D" id="1.10.510.10">
    <property type="entry name" value="Transferase(Phosphotransferase) domain 1"/>
    <property type="match status" value="1"/>
</dbReference>
<evidence type="ECO:0000256" key="5">
    <source>
        <dbReference type="ARBA" id="ARBA00022840"/>
    </source>
</evidence>
<dbReference type="InterPro" id="IPR050660">
    <property type="entry name" value="NEK_Ser/Thr_kinase"/>
</dbReference>
<feature type="domain" description="Protein kinase" evidence="7">
    <location>
        <begin position="1"/>
        <end position="260"/>
    </location>
</feature>
<keyword evidence="2" id="KW-0808">Transferase</keyword>
<dbReference type="AlphaFoldDB" id="A0A3R8VCF8"/>
<dbReference type="RefSeq" id="WP_125091789.1">
    <property type="nucleotide sequence ID" value="NZ_RSAA01000017.1"/>
</dbReference>
<feature type="compositionally biased region" description="Low complexity" evidence="6">
    <location>
        <begin position="285"/>
        <end position="304"/>
    </location>
</feature>
<name>A0A3R8VCF8_9PSEU</name>